<organism evidence="1 2">
    <name type="scientific">Symbiodinium pilosum</name>
    <name type="common">Dinoflagellate</name>
    <dbReference type="NCBI Taxonomy" id="2952"/>
    <lineage>
        <taxon>Eukaryota</taxon>
        <taxon>Sar</taxon>
        <taxon>Alveolata</taxon>
        <taxon>Dinophyceae</taxon>
        <taxon>Suessiales</taxon>
        <taxon>Symbiodiniaceae</taxon>
        <taxon>Symbiodinium</taxon>
    </lineage>
</organism>
<dbReference type="EMBL" id="CAJNIZ010007338">
    <property type="protein sequence ID" value="CAE7257268.1"/>
    <property type="molecule type" value="Genomic_DNA"/>
</dbReference>
<protein>
    <submittedName>
        <fullName evidence="1">Uncharacterized protein</fullName>
    </submittedName>
</protein>
<proteinExistence type="predicted"/>
<gene>
    <name evidence="1" type="ORF">SPIL2461_LOCUS5267</name>
</gene>
<name>A0A812M5D8_SYMPI</name>
<reference evidence="1" key="1">
    <citation type="submission" date="2021-02" db="EMBL/GenBank/DDBJ databases">
        <authorList>
            <person name="Dougan E. K."/>
            <person name="Rhodes N."/>
            <person name="Thang M."/>
            <person name="Chan C."/>
        </authorList>
    </citation>
    <scope>NUCLEOTIDE SEQUENCE</scope>
</reference>
<keyword evidence="2" id="KW-1185">Reference proteome</keyword>
<evidence type="ECO:0000313" key="1">
    <source>
        <dbReference type="EMBL" id="CAE7257268.1"/>
    </source>
</evidence>
<accession>A0A812M5D8</accession>
<comment type="caution">
    <text evidence="1">The sequence shown here is derived from an EMBL/GenBank/DDBJ whole genome shotgun (WGS) entry which is preliminary data.</text>
</comment>
<dbReference type="Proteomes" id="UP000649617">
    <property type="component" value="Unassembled WGS sequence"/>
</dbReference>
<sequence length="346" mass="38580">MPAAFKDSLVCKNNIEAWSISCTWDANEVFNTAKNNALKSWITNHAGSRPTSPLQSLVKPFWHDSFSSGRKRMANKANARVILQGFKHVDVISRKLDTESPTLSKVGRQLTDTLDKDIRLLALLNRNTRKRLARLMHLKDDELLRTLTPAFGDVGAPKQRHATADRVGRDELSFLRHVLDRCVYISTRAAVTEDDPYEKDGHPTVVDGIIGLHVDDIIGGGEGVNGRGDVEFSGPEKVACFKDRAQRLPHRFKFDFDYKQIFCGAQVEQSFELESRKQTPGDALEEKEKAKLRPLIGALAWPATQCLPTLCAFVSLLQAAMANPTINDVLEGNKVLRFAKDATAWS</sequence>
<dbReference type="AlphaFoldDB" id="A0A812M5D8"/>
<evidence type="ECO:0000313" key="2">
    <source>
        <dbReference type="Proteomes" id="UP000649617"/>
    </source>
</evidence>